<keyword evidence="3" id="KW-1185">Reference proteome</keyword>
<feature type="region of interest" description="Disordered" evidence="1">
    <location>
        <begin position="1"/>
        <end position="46"/>
    </location>
</feature>
<dbReference type="AlphaFoldDB" id="A0A844YFP0"/>
<gene>
    <name evidence="2" type="ORF">GRI48_02520</name>
</gene>
<protein>
    <submittedName>
        <fullName evidence="2">Uncharacterized protein</fullName>
    </submittedName>
</protein>
<accession>A0A844YFP0</accession>
<comment type="caution">
    <text evidence="2">The sequence shown here is derived from an EMBL/GenBank/DDBJ whole genome shotgun (WGS) entry which is preliminary data.</text>
</comment>
<dbReference type="EMBL" id="WTYN01000001">
    <property type="protein sequence ID" value="MXO61878.1"/>
    <property type="molecule type" value="Genomic_DNA"/>
</dbReference>
<dbReference type="RefSeq" id="WP_160670960.1">
    <property type="nucleotide sequence ID" value="NZ_WTYN01000001.1"/>
</dbReference>
<proteinExistence type="predicted"/>
<name>A0A844YFP0_9SPHN</name>
<reference evidence="2 3" key="1">
    <citation type="submission" date="2019-12" db="EMBL/GenBank/DDBJ databases">
        <title>Genomic-based taxomic classification of the family Erythrobacteraceae.</title>
        <authorList>
            <person name="Xu L."/>
        </authorList>
    </citation>
    <scope>NUCLEOTIDE SEQUENCE [LARGE SCALE GENOMIC DNA]</scope>
    <source>
        <strain evidence="2 3">MCCC 1A09965</strain>
    </source>
</reference>
<evidence type="ECO:0000313" key="3">
    <source>
        <dbReference type="Proteomes" id="UP000445582"/>
    </source>
</evidence>
<feature type="compositionally biased region" description="Basic and acidic residues" evidence="1">
    <location>
        <begin position="1"/>
        <end position="20"/>
    </location>
</feature>
<evidence type="ECO:0000313" key="2">
    <source>
        <dbReference type="EMBL" id="MXO61878.1"/>
    </source>
</evidence>
<dbReference type="Proteomes" id="UP000445582">
    <property type="component" value="Unassembled WGS sequence"/>
</dbReference>
<evidence type="ECO:0000256" key="1">
    <source>
        <dbReference type="SAM" id="MobiDB-lite"/>
    </source>
</evidence>
<sequence>MEYELLDHTPYRSFQFDEPKRRAKRQRAMNIPDEDRTAGRPDGQMS</sequence>
<organism evidence="2 3">
    <name type="scientific">Qipengyuania oceanensis</name>
    <dbReference type="NCBI Taxonomy" id="1463597"/>
    <lineage>
        <taxon>Bacteria</taxon>
        <taxon>Pseudomonadati</taxon>
        <taxon>Pseudomonadota</taxon>
        <taxon>Alphaproteobacteria</taxon>
        <taxon>Sphingomonadales</taxon>
        <taxon>Erythrobacteraceae</taxon>
        <taxon>Qipengyuania</taxon>
    </lineage>
</organism>